<protein>
    <recommendedName>
        <fullName evidence="5">Fe2OG dioxygenase domain-containing protein</fullName>
    </recommendedName>
</protein>
<dbReference type="Pfam" id="PF14226">
    <property type="entry name" value="DIOX_N"/>
    <property type="match status" value="1"/>
</dbReference>
<dbReference type="InterPro" id="IPR027443">
    <property type="entry name" value="IPNS-like_sf"/>
</dbReference>
<dbReference type="GO" id="GO:0016491">
    <property type="term" value="F:oxidoreductase activity"/>
    <property type="evidence" value="ECO:0007669"/>
    <property type="project" value="UniProtKB-KW"/>
</dbReference>
<evidence type="ECO:0000313" key="6">
    <source>
        <dbReference type="EMBL" id="KAJ8447957.1"/>
    </source>
</evidence>
<name>A0A9Q1QMQ9_9CARY</name>
<keyword evidence="2 4" id="KW-0479">Metal-binding</keyword>
<dbReference type="Proteomes" id="UP001153076">
    <property type="component" value="Unassembled WGS sequence"/>
</dbReference>
<evidence type="ECO:0000256" key="2">
    <source>
        <dbReference type="ARBA" id="ARBA00022723"/>
    </source>
</evidence>
<comment type="similarity">
    <text evidence="1 4">Belongs to the iron/ascorbate-dependent oxidoreductase family.</text>
</comment>
<dbReference type="AlphaFoldDB" id="A0A9Q1QMQ9"/>
<evidence type="ECO:0000256" key="1">
    <source>
        <dbReference type="ARBA" id="ARBA00008056"/>
    </source>
</evidence>
<evidence type="ECO:0000259" key="5">
    <source>
        <dbReference type="PROSITE" id="PS51471"/>
    </source>
</evidence>
<gene>
    <name evidence="6" type="ORF">Cgig2_028833</name>
</gene>
<organism evidence="6 7">
    <name type="scientific">Carnegiea gigantea</name>
    <dbReference type="NCBI Taxonomy" id="171969"/>
    <lineage>
        <taxon>Eukaryota</taxon>
        <taxon>Viridiplantae</taxon>
        <taxon>Streptophyta</taxon>
        <taxon>Embryophyta</taxon>
        <taxon>Tracheophyta</taxon>
        <taxon>Spermatophyta</taxon>
        <taxon>Magnoliopsida</taxon>
        <taxon>eudicotyledons</taxon>
        <taxon>Gunneridae</taxon>
        <taxon>Pentapetalae</taxon>
        <taxon>Caryophyllales</taxon>
        <taxon>Cactineae</taxon>
        <taxon>Cactaceae</taxon>
        <taxon>Cactoideae</taxon>
        <taxon>Echinocereeae</taxon>
        <taxon>Carnegiea</taxon>
    </lineage>
</organism>
<accession>A0A9Q1QMQ9</accession>
<dbReference type="InterPro" id="IPR044861">
    <property type="entry name" value="IPNS-like_FE2OG_OXY"/>
</dbReference>
<dbReference type="OrthoDB" id="288590at2759"/>
<dbReference type="Gene3D" id="2.60.120.330">
    <property type="entry name" value="B-lactam Antibiotic, Isopenicillin N Synthase, Chain"/>
    <property type="match status" value="1"/>
</dbReference>
<comment type="caution">
    <text evidence="6">The sequence shown here is derived from an EMBL/GenBank/DDBJ whole genome shotgun (WGS) entry which is preliminary data.</text>
</comment>
<dbReference type="InterPro" id="IPR050295">
    <property type="entry name" value="Plant_2OG-oxidoreductases"/>
</dbReference>
<dbReference type="EMBL" id="JAKOGI010000033">
    <property type="protein sequence ID" value="KAJ8447957.1"/>
    <property type="molecule type" value="Genomic_DNA"/>
</dbReference>
<dbReference type="InterPro" id="IPR026992">
    <property type="entry name" value="DIOX_N"/>
</dbReference>
<dbReference type="PROSITE" id="PS51471">
    <property type="entry name" value="FE2OG_OXY"/>
    <property type="match status" value="1"/>
</dbReference>
<dbReference type="InterPro" id="IPR005123">
    <property type="entry name" value="Oxoglu/Fe-dep_dioxygenase_dom"/>
</dbReference>
<evidence type="ECO:0000256" key="3">
    <source>
        <dbReference type="ARBA" id="ARBA00023004"/>
    </source>
</evidence>
<proteinExistence type="inferred from homology"/>
<dbReference type="Pfam" id="PF03171">
    <property type="entry name" value="2OG-FeII_Oxy"/>
    <property type="match status" value="1"/>
</dbReference>
<keyword evidence="3 4" id="KW-0408">Iron</keyword>
<sequence length="411" mass="46805">MQYLHSAVHSIEMLLNTFSTSPNHACLRGQLASSWSLCYLTDTLLVTQKRLYSTSFKQRGSSTCKASNKSSFRWAKDATSPMMVPGRILPDDKKPMLSDVSHCHIPILDMDEPIDRVIDKVAKACEEYGFFQIINHKVPQELCQNMLTAVTDLFHLPPEDKALLFSDDQAKDVRICHHYRKDQASQEKIALWSEVFKHSWHPIDDFTHTLPRNPPQYRKVIALYAKNIGGLMTLLLSLMSQGLGLEPNCLNDKIRGNPTYRVQANYYPPCPNPELTLGLGVHTDRDALTVILTTPEVQGLQVLKDEKWIAVDPVPGALIVNLGDQLQVLSNGQYKSVLHRAITNKTQNRVSLAMFYGPGKDTLIGPIEHLVNEKHPPRYRSYRFSEFLDEFRRQEGNRRRVKEAFELHMNG</sequence>
<evidence type="ECO:0000256" key="4">
    <source>
        <dbReference type="RuleBase" id="RU003682"/>
    </source>
</evidence>
<dbReference type="PANTHER" id="PTHR47991">
    <property type="entry name" value="OXOGLUTARATE/IRON-DEPENDENT DIOXYGENASE"/>
    <property type="match status" value="1"/>
</dbReference>
<feature type="domain" description="Fe2OG dioxygenase" evidence="5">
    <location>
        <begin position="258"/>
        <end position="358"/>
    </location>
</feature>
<keyword evidence="7" id="KW-1185">Reference proteome</keyword>
<dbReference type="GO" id="GO:0046872">
    <property type="term" value="F:metal ion binding"/>
    <property type="evidence" value="ECO:0007669"/>
    <property type="project" value="UniProtKB-KW"/>
</dbReference>
<reference evidence="6" key="1">
    <citation type="submission" date="2022-04" db="EMBL/GenBank/DDBJ databases">
        <title>Carnegiea gigantea Genome sequencing and assembly v2.</title>
        <authorList>
            <person name="Copetti D."/>
            <person name="Sanderson M.J."/>
            <person name="Burquez A."/>
            <person name="Wojciechowski M.F."/>
        </authorList>
    </citation>
    <scope>NUCLEOTIDE SEQUENCE</scope>
    <source>
        <strain evidence="6">SGP5-SGP5p</strain>
        <tissue evidence="6">Aerial part</tissue>
    </source>
</reference>
<dbReference type="SUPFAM" id="SSF51197">
    <property type="entry name" value="Clavaminate synthase-like"/>
    <property type="match status" value="1"/>
</dbReference>
<keyword evidence="4" id="KW-0560">Oxidoreductase</keyword>
<evidence type="ECO:0000313" key="7">
    <source>
        <dbReference type="Proteomes" id="UP001153076"/>
    </source>
</evidence>